<dbReference type="Pfam" id="PF07691">
    <property type="entry name" value="PA14"/>
    <property type="match status" value="1"/>
</dbReference>
<comment type="caution">
    <text evidence="3">The sequence shown here is derived from an EMBL/GenBank/DDBJ whole genome shotgun (WGS) entry which is preliminary data.</text>
</comment>
<evidence type="ECO:0000256" key="1">
    <source>
        <dbReference type="SAM" id="SignalP"/>
    </source>
</evidence>
<dbReference type="InterPro" id="IPR004843">
    <property type="entry name" value="Calcineurin-like_PHP"/>
</dbReference>
<dbReference type="Proteomes" id="UP001208692">
    <property type="component" value="Unassembled WGS sequence"/>
</dbReference>
<dbReference type="PANTHER" id="PTHR32440">
    <property type="entry name" value="PHOSPHATASE DCR2-RELATED-RELATED"/>
    <property type="match status" value="1"/>
</dbReference>
<keyword evidence="6" id="KW-1185">Reference proteome</keyword>
<organism evidence="3 5">
    <name type="scientific">Capnocytophaga catalasegens</name>
    <dbReference type="NCBI Taxonomy" id="1004260"/>
    <lineage>
        <taxon>Bacteria</taxon>
        <taxon>Pseudomonadati</taxon>
        <taxon>Bacteroidota</taxon>
        <taxon>Flavobacteriia</taxon>
        <taxon>Flavobacteriales</taxon>
        <taxon>Flavobacteriaceae</taxon>
        <taxon>Capnocytophaga</taxon>
    </lineage>
</organism>
<proteinExistence type="predicted"/>
<dbReference type="RefSeq" id="WP_264845360.1">
    <property type="nucleotide sequence ID" value="NZ_BPMA01000009.1"/>
</dbReference>
<dbReference type="GO" id="GO:0016788">
    <property type="term" value="F:hydrolase activity, acting on ester bonds"/>
    <property type="evidence" value="ECO:0007669"/>
    <property type="project" value="TreeGrafter"/>
</dbReference>
<feature type="signal peptide" evidence="1">
    <location>
        <begin position="1"/>
        <end position="22"/>
    </location>
</feature>
<gene>
    <name evidence="3" type="ORF">RCZ15_24930</name>
    <name evidence="4" type="ORF">RCZ16_17410</name>
</gene>
<feature type="domain" description="PA14" evidence="2">
    <location>
        <begin position="336"/>
        <end position="474"/>
    </location>
</feature>
<reference evidence="3 6" key="1">
    <citation type="submission" date="2021-11" db="EMBL/GenBank/DDBJ databases">
        <title>Draft genome sequence of Capnocytophaga sp. strain KC07075 isolated from cat oral cavity.</title>
        <authorList>
            <person name="Suzuki M."/>
            <person name="Imaoka K."/>
            <person name="Kimura M."/>
            <person name="Morikawa S."/>
            <person name="Maeda K."/>
        </authorList>
    </citation>
    <scope>NUCLEOTIDE SEQUENCE</scope>
    <source>
        <strain evidence="3">KC07075</strain>
        <strain evidence="4 6">KC07079</strain>
    </source>
</reference>
<dbReference type="InterPro" id="IPR037524">
    <property type="entry name" value="PA14/GLEYA"/>
</dbReference>
<dbReference type="Gene3D" id="3.90.182.10">
    <property type="entry name" value="Toxin - Anthrax Protective Antigen,domain 1"/>
    <property type="match status" value="1"/>
</dbReference>
<evidence type="ECO:0000313" key="6">
    <source>
        <dbReference type="Proteomes" id="UP001208692"/>
    </source>
</evidence>
<dbReference type="PROSITE" id="PS51820">
    <property type="entry name" value="PA14"/>
    <property type="match status" value="1"/>
</dbReference>
<protein>
    <submittedName>
        <fullName evidence="3">Metallophosphatase</fullName>
    </submittedName>
</protein>
<dbReference type="Gene3D" id="3.60.21.10">
    <property type="match status" value="1"/>
</dbReference>
<accession>A0AAV5B0L1</accession>
<dbReference type="SUPFAM" id="SSF56988">
    <property type="entry name" value="Anthrax protective antigen"/>
    <property type="match status" value="1"/>
</dbReference>
<dbReference type="AlphaFoldDB" id="A0AAV5B0L1"/>
<dbReference type="InterPro" id="IPR029052">
    <property type="entry name" value="Metallo-depent_PP-like"/>
</dbReference>
<dbReference type="SUPFAM" id="SSF56300">
    <property type="entry name" value="Metallo-dependent phosphatases"/>
    <property type="match status" value="1"/>
</dbReference>
<name>A0AAV5B0L1_9FLAO</name>
<dbReference type="Proteomes" id="UP001207736">
    <property type="component" value="Unassembled WGS sequence"/>
</dbReference>
<evidence type="ECO:0000313" key="4">
    <source>
        <dbReference type="EMBL" id="GJM53424.1"/>
    </source>
</evidence>
<evidence type="ECO:0000313" key="5">
    <source>
        <dbReference type="Proteomes" id="UP001207736"/>
    </source>
</evidence>
<dbReference type="SMART" id="SM00758">
    <property type="entry name" value="PA14"/>
    <property type="match status" value="1"/>
</dbReference>
<feature type="chain" id="PRO_5043360604" evidence="1">
    <location>
        <begin position="23"/>
        <end position="478"/>
    </location>
</feature>
<dbReference type="Pfam" id="PF00149">
    <property type="entry name" value="Metallophos"/>
    <property type="match status" value="1"/>
</dbReference>
<dbReference type="EMBL" id="BQKA01000059">
    <property type="protein sequence ID" value="GJM51520.1"/>
    <property type="molecule type" value="Genomic_DNA"/>
</dbReference>
<dbReference type="GO" id="GO:0005737">
    <property type="term" value="C:cytoplasm"/>
    <property type="evidence" value="ECO:0007669"/>
    <property type="project" value="TreeGrafter"/>
</dbReference>
<evidence type="ECO:0000313" key="3">
    <source>
        <dbReference type="EMBL" id="GJM51520.1"/>
    </source>
</evidence>
<keyword evidence="1" id="KW-0732">Signal</keyword>
<evidence type="ECO:0000259" key="2">
    <source>
        <dbReference type="PROSITE" id="PS51820"/>
    </source>
</evidence>
<sequence length="478" mass="54730">MKKIFLTIGFVFIALQSFSQKATLHFTNEDTFKIVQFTDLHWNAKSDKMPQNVSVIEKVLQTEKPDLIVFTGDIVTVPPEEEAWKRLATVVEKFKTPWTIIFGNHDEDHNLKKPEIFKMMKNYPYFLGEEGNVSGVGNFTLPVYGDKGNIESVLYFIDSHSGSQSRALSKYDWIKFDQIDWFRKQSDLYTAKNNNIPIPSLAFLHIPLPEYEYVKSSEKTIGTKDDNIGSSEFNSGIFTAFSEKKNVMGVFVGHAHNNNFIGTYKNIALGYGNVSGLDAYGKLPRGGRVIVLKKGKFAFDSWIRTEEGIKDMFHYPSELKEISNTTKLSKSLNVKPSKKGIHYKYYEFDDNIKSVQDIAKFPVKKQGVYSTIFAENITAKDHFGYIYSGYIFVPKTANYKFYTYSDEGSLLKIDDIELVNDDGGHRPQRKENIIALEKGFHKIEILYFENIKGQVLEVGVSSLHFHEMVIPADWLYLK</sequence>
<dbReference type="InterPro" id="IPR011658">
    <property type="entry name" value="PA14_dom"/>
</dbReference>
<dbReference type="EMBL" id="BQKB01000039">
    <property type="protein sequence ID" value="GJM53424.1"/>
    <property type="molecule type" value="Genomic_DNA"/>
</dbReference>
<dbReference type="PANTHER" id="PTHR32440:SF11">
    <property type="entry name" value="METALLOPHOSPHOESTERASE DOMAIN-CONTAINING PROTEIN"/>
    <property type="match status" value="1"/>
</dbReference>
<dbReference type="CDD" id="cd07383">
    <property type="entry name" value="MPP_Dcr2"/>
    <property type="match status" value="1"/>
</dbReference>